<dbReference type="AlphaFoldDB" id="A0A069D6L1"/>
<dbReference type="InterPro" id="IPR045053">
    <property type="entry name" value="MAN-like"/>
</dbReference>
<accession>A0A069D6L1</accession>
<protein>
    <recommendedName>
        <fullName evidence="3">Glycoside hydrolase family 5 domain-containing protein</fullName>
    </recommendedName>
</protein>
<dbReference type="STRING" id="1121097.GCA_000428125_00627"/>
<gene>
    <name evidence="1" type="ORF">JCM15093_961</name>
</gene>
<sequence length="788" mass="89352">MRWSDSRKEAVFYGVNYTLPFAHAYRGMNYLGIDHKKAIDRDVYHFARLGFNAYRIHVWDVEISDSIGNLKENDHLRLLDYLFMRLRERGIRIVVTAQTNFGNGYPERNQPTGGYSYDYDKCDVHQNPKAIAAQEKYIAALVNHVNPYTGVSYKDDPYIIGFEINNEPCHPGTKEQTKSYINRMLGALKKAGNKKPVFYNVSHNQHVVEAYYDTAVQGTTYQWYPTGLVAGHTRKGNFLPHVDAYHIPFSNVRNFGKKALMIYEFDPADVMYSHLYPAVSRTLRSTGFQWITQFAYDPIDMAYANTEYQTHFLNLAYTPGKAISMKIAAEVAQNVRKGDSFGSYPADTLFKDFRVSYSQDLSELNRPTAFFYSNNTQTQPVAPRELQAVAGCGSSPVVSYEGTGAYFLDKLEEGVWRLEVMPDAVQVSDPFAKPSLKKEVVAVISRAWDMKLSLPDLSERFSAQALNAGNTRSFTATNGTLSNLTPGVYLLVRKDTKPSDNWTAEKRWKNIKLGEFVAPAEKKCDSYRMVNYTPKIYEAGKELTLKVQLAGWEQPDSLIVYTDQISFWNEHNPYKKMTRKQGAIYEVAVPAAEVKEGIFRYNIVAFNKGKRQTFPGGMEGTPLDWDYIGDQYWETRVVNPSAEISLVAPSVSSQWNGVEQYTVPQEGGACFLRKYIRDEVAGRESKLQQVQYLCVQLKGKVNGVEAGFITSDGFTYKAKGNTSQEGILRLPLSALQQTATTLLPHAYPVFLDKQFKPTTNIPFEVQQIESLEVSHLTENLVLEKAWIE</sequence>
<organism evidence="1 2">
    <name type="scientific">Bacteroides graminisolvens DSM 19988 = JCM 15093</name>
    <dbReference type="NCBI Taxonomy" id="1121097"/>
    <lineage>
        <taxon>Bacteria</taxon>
        <taxon>Pseudomonadati</taxon>
        <taxon>Bacteroidota</taxon>
        <taxon>Bacteroidia</taxon>
        <taxon>Bacteroidales</taxon>
        <taxon>Bacteroidaceae</taxon>
        <taxon>Bacteroides</taxon>
    </lineage>
</organism>
<reference evidence="1 2" key="1">
    <citation type="journal article" date="2015" name="Microbes Environ.">
        <title>Distribution and evolution of nitrogen fixation genes in the phylum bacteroidetes.</title>
        <authorList>
            <person name="Inoue J."/>
            <person name="Oshima K."/>
            <person name="Suda W."/>
            <person name="Sakamoto M."/>
            <person name="Iino T."/>
            <person name="Noda S."/>
            <person name="Hongoh Y."/>
            <person name="Hattori M."/>
            <person name="Ohkuma M."/>
        </authorList>
    </citation>
    <scope>NUCLEOTIDE SEQUENCE [LARGE SCALE GENOMIC DNA]</scope>
    <source>
        <strain evidence="1 2">JCM 15093</strain>
    </source>
</reference>
<dbReference type="SUPFAM" id="SSF51445">
    <property type="entry name" value="(Trans)glycosidases"/>
    <property type="match status" value="1"/>
</dbReference>
<name>A0A069D6L1_9BACE</name>
<dbReference type="PANTHER" id="PTHR31451">
    <property type="match status" value="1"/>
</dbReference>
<comment type="caution">
    <text evidence="1">The sequence shown here is derived from an EMBL/GenBank/DDBJ whole genome shotgun (WGS) entry which is preliminary data.</text>
</comment>
<dbReference type="GO" id="GO:0004553">
    <property type="term" value="F:hydrolase activity, hydrolyzing O-glycosyl compounds"/>
    <property type="evidence" value="ECO:0007669"/>
    <property type="project" value="InterPro"/>
</dbReference>
<evidence type="ECO:0008006" key="3">
    <source>
        <dbReference type="Google" id="ProtNLM"/>
    </source>
</evidence>
<dbReference type="Proteomes" id="UP000027601">
    <property type="component" value="Unassembled WGS sequence"/>
</dbReference>
<dbReference type="Gene3D" id="3.20.20.80">
    <property type="entry name" value="Glycosidases"/>
    <property type="match status" value="1"/>
</dbReference>
<dbReference type="eggNOG" id="COG3934">
    <property type="taxonomic scope" value="Bacteria"/>
</dbReference>
<evidence type="ECO:0000313" key="1">
    <source>
        <dbReference type="EMBL" id="GAK35834.1"/>
    </source>
</evidence>
<dbReference type="RefSeq" id="WP_024995893.1">
    <property type="nucleotide sequence ID" value="NZ_BAJS01000003.1"/>
</dbReference>
<proteinExistence type="predicted"/>
<evidence type="ECO:0000313" key="2">
    <source>
        <dbReference type="Proteomes" id="UP000027601"/>
    </source>
</evidence>
<keyword evidence="2" id="KW-1185">Reference proteome</keyword>
<dbReference type="InterPro" id="IPR017853">
    <property type="entry name" value="GH"/>
</dbReference>
<dbReference type="EMBL" id="BAJS01000003">
    <property type="protein sequence ID" value="GAK35834.1"/>
    <property type="molecule type" value="Genomic_DNA"/>
</dbReference>